<protein>
    <submittedName>
        <fullName evidence="1">Uncharacterized protein</fullName>
    </submittedName>
</protein>
<evidence type="ECO:0000313" key="1">
    <source>
        <dbReference type="EMBL" id="KAI0031568.1"/>
    </source>
</evidence>
<dbReference type="Proteomes" id="UP000814128">
    <property type="component" value="Unassembled WGS sequence"/>
</dbReference>
<reference evidence="1" key="2">
    <citation type="journal article" date="2022" name="New Phytol.">
        <title>Evolutionary transition to the ectomycorrhizal habit in the genomes of a hyperdiverse lineage of mushroom-forming fungi.</title>
        <authorList>
            <person name="Looney B."/>
            <person name="Miyauchi S."/>
            <person name="Morin E."/>
            <person name="Drula E."/>
            <person name="Courty P.E."/>
            <person name="Kohler A."/>
            <person name="Kuo A."/>
            <person name="LaButti K."/>
            <person name="Pangilinan J."/>
            <person name="Lipzen A."/>
            <person name="Riley R."/>
            <person name="Andreopoulos W."/>
            <person name="He G."/>
            <person name="Johnson J."/>
            <person name="Nolan M."/>
            <person name="Tritt A."/>
            <person name="Barry K.W."/>
            <person name="Grigoriev I.V."/>
            <person name="Nagy L.G."/>
            <person name="Hibbett D."/>
            <person name="Henrissat B."/>
            <person name="Matheny P.B."/>
            <person name="Labbe J."/>
            <person name="Martin F.M."/>
        </authorList>
    </citation>
    <scope>NUCLEOTIDE SEQUENCE</scope>
    <source>
        <strain evidence="1">EC-137</strain>
    </source>
</reference>
<dbReference type="EMBL" id="MU273575">
    <property type="protein sequence ID" value="KAI0031568.1"/>
    <property type="molecule type" value="Genomic_DNA"/>
</dbReference>
<evidence type="ECO:0000313" key="2">
    <source>
        <dbReference type="Proteomes" id="UP000814128"/>
    </source>
</evidence>
<organism evidence="1 2">
    <name type="scientific">Vararia minispora EC-137</name>
    <dbReference type="NCBI Taxonomy" id="1314806"/>
    <lineage>
        <taxon>Eukaryota</taxon>
        <taxon>Fungi</taxon>
        <taxon>Dikarya</taxon>
        <taxon>Basidiomycota</taxon>
        <taxon>Agaricomycotina</taxon>
        <taxon>Agaricomycetes</taxon>
        <taxon>Russulales</taxon>
        <taxon>Lachnocladiaceae</taxon>
        <taxon>Vararia</taxon>
    </lineage>
</organism>
<reference evidence="1" key="1">
    <citation type="submission" date="2021-02" db="EMBL/GenBank/DDBJ databases">
        <authorList>
            <consortium name="DOE Joint Genome Institute"/>
            <person name="Ahrendt S."/>
            <person name="Looney B.P."/>
            <person name="Miyauchi S."/>
            <person name="Morin E."/>
            <person name="Drula E."/>
            <person name="Courty P.E."/>
            <person name="Chicoki N."/>
            <person name="Fauchery L."/>
            <person name="Kohler A."/>
            <person name="Kuo A."/>
            <person name="Labutti K."/>
            <person name="Pangilinan J."/>
            <person name="Lipzen A."/>
            <person name="Riley R."/>
            <person name="Andreopoulos W."/>
            <person name="He G."/>
            <person name="Johnson J."/>
            <person name="Barry K.W."/>
            <person name="Grigoriev I.V."/>
            <person name="Nagy L."/>
            <person name="Hibbett D."/>
            <person name="Henrissat B."/>
            <person name="Matheny P.B."/>
            <person name="Labbe J."/>
            <person name="Martin F."/>
        </authorList>
    </citation>
    <scope>NUCLEOTIDE SEQUENCE</scope>
    <source>
        <strain evidence="1">EC-137</strain>
    </source>
</reference>
<proteinExistence type="predicted"/>
<name>A0ACB8QIP6_9AGAM</name>
<gene>
    <name evidence="1" type="ORF">K488DRAFT_71298</name>
</gene>
<comment type="caution">
    <text evidence="1">The sequence shown here is derived from an EMBL/GenBank/DDBJ whole genome shotgun (WGS) entry which is preliminary data.</text>
</comment>
<sequence length="1086" mass="123047">MAAGRSDHAVLYLPVSALLLGDNDNEIRAYPSGRLVHKSNFVDGYSFSYDNPTRQRVKYDALVPASAPVSLQHPPFPMFETHFQRPKLVTGAMPEIHDCVINLRGHSRLLVSGYYHEDAPVNLALQRLFPNNQWRGEIVVVFLGRWKPYISRSPRSADVNAAVLQFISTYKCSKDGKVPSPSMVIIGNTSYYAPEWHMALLQVLWSECGGPTRSAYYLNLPSSHSPSSFHIYELLGLVGAMQQSNFVPRSKKNLPAEALHVRGSWVRHNVIPRRSGNLSMNDKRNQQPVPQKSAAPEGGSNVKNNTYPAKTSGIAHPAKRVVKTESAYFHANLKKAESLEDSADDEADDDEDTEGEEEARLRRWIAKGKGKETDATPGVPVRLHPRSESAVEDPFFEEINRSSSPLKRIERSQSLNEKECEGSIHVSSKRRKSNPGTSALASKQSTSLPVADKADIPVPTTPKFWAVEYSPAVQGILYRHLQSDVRLSGSELDKLLDLHAAVAAGAVTTPDVSTEPYNGTVITDNGDVDDSWHEKHVLRAVFEIQEQRNRMLVLMGPTRSTAFPRVFSSVLSRPSSVTGASDMLITWVSQSNPVPVSRTLECALIAWISPIYIFQKTFSRIFKLVIACHPSAIAIATVTTIAKDSRTPVVLFLVFLSRHYCADTSTIRENVLPSIEECVGRGNGYLERSGGMFWNLLRLRGGMDLDDDEEEEMAEERDDEEFDIHAAFGEVEDHFANFAAQFDALEEQERQRQQQPRQHSPQPQPGAYYVPRRSHHPPKSYGLKRIIPEDEKEVQGMVRGALVDLFIGQRQHRKFGPHLSDVERIAFEELWVQSHGHCQPPCNINNFKIDCQGSPRSPWNQAVSVVFVDFMMQAGEFPDTNQLRNTFRTFFFSRMKSLQKVWRESNLAPHDREMRAALHRREERQRGLFDRRWGVVSDYPDIFPDLQRLLDRLGPSGMSDDETDVDENGRPTGTYTVLRLPWRHADLRAHFIMLDTIASGMRRMRRRVERRGAPVHIRNVPDEPQDSVHFRPPRNQPLNIFNPIWWGSQRRHVQMDLQADEDIGQQFPFIITEQMQRLTHDVNQPV</sequence>
<accession>A0ACB8QIP6</accession>
<keyword evidence="2" id="KW-1185">Reference proteome</keyword>